<dbReference type="InterPro" id="IPR003594">
    <property type="entry name" value="HATPase_dom"/>
</dbReference>
<feature type="domain" description="Signal transduction histidine kinase internal region" evidence="3">
    <location>
        <begin position="181"/>
        <end position="261"/>
    </location>
</feature>
<dbReference type="Pfam" id="PF06580">
    <property type="entry name" value="His_kinase"/>
    <property type="match status" value="1"/>
</dbReference>
<keyword evidence="1" id="KW-0472">Membrane</keyword>
<dbReference type="Proteomes" id="UP000309186">
    <property type="component" value="Unassembled WGS sequence"/>
</dbReference>
<dbReference type="InterPro" id="IPR050640">
    <property type="entry name" value="Bact_2-comp_sensor_kinase"/>
</dbReference>
<feature type="transmembrane region" description="Helical" evidence="1">
    <location>
        <begin position="29"/>
        <end position="49"/>
    </location>
</feature>
<dbReference type="RefSeq" id="WP_138480988.1">
    <property type="nucleotide sequence ID" value="NZ_PPSW01000014.1"/>
</dbReference>
<dbReference type="InterPro" id="IPR036890">
    <property type="entry name" value="HATPase_C_sf"/>
</dbReference>
<dbReference type="InterPro" id="IPR010559">
    <property type="entry name" value="Sig_transdc_His_kin_internal"/>
</dbReference>
<evidence type="ECO:0000256" key="1">
    <source>
        <dbReference type="SAM" id="Phobius"/>
    </source>
</evidence>
<keyword evidence="4" id="KW-0418">Kinase</keyword>
<keyword evidence="1" id="KW-1133">Transmembrane helix</keyword>
<keyword evidence="4" id="KW-0808">Transferase</keyword>
<dbReference type="AlphaFoldDB" id="A0A5R9Q4C3"/>
<feature type="domain" description="Histidine kinase/HSP90-like ATPase" evidence="2">
    <location>
        <begin position="282"/>
        <end position="372"/>
    </location>
</feature>
<sequence>MNVFNKAHLTESSPLELESSAFKRLSKQFWSLQIGGWLGYMLVVFIAIIRPQFDSPDFNLVGQIINLIVETLSGFCLSLLQWLFIQRVIHNTLKQTLIMSFSSAAVLGLLYNIIKLGSYKVIVHSQQWNEAWNMLEFGGWLLFSLATMFVWTSIFFIMLYNSKLQREHEQLLRAQTLAKDAQLEMLRYQLNPHFMFNTMNAISTLILKEENDTASEMLDKLCDFFRHSLEATKQSNSSMKDELELLKLYLSIEKVRFGKRLKVNFDVDKDVMHCVLPNMLCQPIIENAVKYAVEPSKEGAEITFKAYKSGESLIIKIMDTGQAVKESHSKGFGIGLQNTRSRLDVMFNGECEVTLTPNQERGSTVTMTMPYEVNND</sequence>
<dbReference type="Pfam" id="PF02518">
    <property type="entry name" value="HATPase_c"/>
    <property type="match status" value="1"/>
</dbReference>
<dbReference type="OrthoDB" id="2514702at2"/>
<gene>
    <name evidence="4" type="ORF">C1E24_09900</name>
</gene>
<evidence type="ECO:0000259" key="3">
    <source>
        <dbReference type="Pfam" id="PF06580"/>
    </source>
</evidence>
<organism evidence="4 5">
    <name type="scientific">Pseudoalteromonas phenolica</name>
    <dbReference type="NCBI Taxonomy" id="161398"/>
    <lineage>
        <taxon>Bacteria</taxon>
        <taxon>Pseudomonadati</taxon>
        <taxon>Pseudomonadota</taxon>
        <taxon>Gammaproteobacteria</taxon>
        <taxon>Alteromonadales</taxon>
        <taxon>Pseudoalteromonadaceae</taxon>
        <taxon>Pseudoalteromonas</taxon>
    </lineage>
</organism>
<feature type="transmembrane region" description="Helical" evidence="1">
    <location>
        <begin position="97"/>
        <end position="117"/>
    </location>
</feature>
<feature type="transmembrane region" description="Helical" evidence="1">
    <location>
        <begin position="137"/>
        <end position="160"/>
    </location>
</feature>
<name>A0A5R9Q4C3_9GAMM</name>
<protein>
    <submittedName>
        <fullName evidence="4">Histidine kinase</fullName>
    </submittedName>
</protein>
<proteinExistence type="predicted"/>
<dbReference type="Gene3D" id="3.30.565.10">
    <property type="entry name" value="Histidine kinase-like ATPase, C-terminal domain"/>
    <property type="match status" value="1"/>
</dbReference>
<accession>A0A5R9Q4C3</accession>
<keyword evidence="1" id="KW-0812">Transmembrane</keyword>
<evidence type="ECO:0000259" key="2">
    <source>
        <dbReference type="Pfam" id="PF02518"/>
    </source>
</evidence>
<dbReference type="PANTHER" id="PTHR34220">
    <property type="entry name" value="SENSOR HISTIDINE KINASE YPDA"/>
    <property type="match status" value="1"/>
</dbReference>
<dbReference type="GO" id="GO:0000155">
    <property type="term" value="F:phosphorelay sensor kinase activity"/>
    <property type="evidence" value="ECO:0007669"/>
    <property type="project" value="InterPro"/>
</dbReference>
<reference evidence="4 5" key="1">
    <citation type="submission" date="2018-01" db="EMBL/GenBank/DDBJ databases">
        <title>Co-occurrence of chitin degradation, pigmentation and bioactivity in marine Pseudoalteromonas.</title>
        <authorList>
            <person name="Paulsen S."/>
            <person name="Gram L."/>
            <person name="Machado H."/>
        </authorList>
    </citation>
    <scope>NUCLEOTIDE SEQUENCE [LARGE SCALE GENOMIC DNA]</scope>
    <source>
        <strain evidence="4 5">S3663</strain>
    </source>
</reference>
<evidence type="ECO:0000313" key="5">
    <source>
        <dbReference type="Proteomes" id="UP000309186"/>
    </source>
</evidence>
<dbReference type="GO" id="GO:0016020">
    <property type="term" value="C:membrane"/>
    <property type="evidence" value="ECO:0007669"/>
    <property type="project" value="InterPro"/>
</dbReference>
<comment type="caution">
    <text evidence="4">The sequence shown here is derived from an EMBL/GenBank/DDBJ whole genome shotgun (WGS) entry which is preliminary data.</text>
</comment>
<evidence type="ECO:0000313" key="4">
    <source>
        <dbReference type="EMBL" id="TLX47109.1"/>
    </source>
</evidence>
<feature type="transmembrane region" description="Helical" evidence="1">
    <location>
        <begin position="61"/>
        <end position="85"/>
    </location>
</feature>
<dbReference type="PANTHER" id="PTHR34220:SF7">
    <property type="entry name" value="SENSOR HISTIDINE KINASE YPDA"/>
    <property type="match status" value="1"/>
</dbReference>
<dbReference type="SUPFAM" id="SSF55874">
    <property type="entry name" value="ATPase domain of HSP90 chaperone/DNA topoisomerase II/histidine kinase"/>
    <property type="match status" value="1"/>
</dbReference>
<dbReference type="EMBL" id="PPSW01000014">
    <property type="protein sequence ID" value="TLX47109.1"/>
    <property type="molecule type" value="Genomic_DNA"/>
</dbReference>